<evidence type="ECO:0000313" key="4">
    <source>
        <dbReference type="Proteomes" id="UP001139011"/>
    </source>
</evidence>
<comment type="caution">
    <text evidence="3">The sequence shown here is derived from an EMBL/GenBank/DDBJ whole genome shotgun (WGS) entry which is preliminary data.</text>
</comment>
<reference evidence="3" key="1">
    <citation type="submission" date="2021-09" db="EMBL/GenBank/DDBJ databases">
        <title>Genome analysis of Fictibacillus sp. KIGAM418 isolated from marine sediment.</title>
        <authorList>
            <person name="Seo M.-J."/>
            <person name="Cho E.-S."/>
            <person name="Hwang C.Y."/>
        </authorList>
    </citation>
    <scope>NUCLEOTIDE SEQUENCE</scope>
    <source>
        <strain evidence="3">KIGAM418</strain>
    </source>
</reference>
<dbReference type="Pfam" id="PF08327">
    <property type="entry name" value="AHSA1"/>
    <property type="match status" value="1"/>
</dbReference>
<feature type="domain" description="Activator of Hsp90 ATPase homologue 1/2-like C-terminal" evidence="2">
    <location>
        <begin position="15"/>
        <end position="133"/>
    </location>
</feature>
<sequence length="149" mass="17141">MSKPTENLRKEIWIDCSPSTLFTFFTDPDKMNRWMGRHVLLEPKIGGKYRIDINGENVAIGEYKELIPNEKVVLTWGWEDSEVMPPGSTTVEFLLKPQYQGTLLILNHYDIPVEKVPTNQKGWTHYIDRIKHLGEGNDLGADPWSVQGE</sequence>
<dbReference type="RefSeq" id="WP_248253235.1">
    <property type="nucleotide sequence ID" value="NZ_JAIWJX010000002.1"/>
</dbReference>
<keyword evidence="4" id="KW-1185">Reference proteome</keyword>
<evidence type="ECO:0000259" key="2">
    <source>
        <dbReference type="Pfam" id="PF08327"/>
    </source>
</evidence>
<name>A0A9X2BDN7_9BACL</name>
<dbReference type="InterPro" id="IPR023393">
    <property type="entry name" value="START-like_dom_sf"/>
</dbReference>
<comment type="similarity">
    <text evidence="1">Belongs to the AHA1 family.</text>
</comment>
<accession>A0A9X2BDN7</accession>
<gene>
    <name evidence="3" type="ORF">LCY76_14705</name>
</gene>
<dbReference type="SUPFAM" id="SSF55961">
    <property type="entry name" value="Bet v1-like"/>
    <property type="match status" value="1"/>
</dbReference>
<proteinExistence type="inferred from homology"/>
<dbReference type="InterPro" id="IPR013538">
    <property type="entry name" value="ASHA1/2-like_C"/>
</dbReference>
<dbReference type="Proteomes" id="UP001139011">
    <property type="component" value="Unassembled WGS sequence"/>
</dbReference>
<organism evidence="3 4">
    <name type="scientific">Fictibacillus marinisediminis</name>
    <dbReference type="NCBI Taxonomy" id="2878389"/>
    <lineage>
        <taxon>Bacteria</taxon>
        <taxon>Bacillati</taxon>
        <taxon>Bacillota</taxon>
        <taxon>Bacilli</taxon>
        <taxon>Bacillales</taxon>
        <taxon>Fictibacillaceae</taxon>
        <taxon>Fictibacillus</taxon>
    </lineage>
</organism>
<evidence type="ECO:0000256" key="1">
    <source>
        <dbReference type="ARBA" id="ARBA00006817"/>
    </source>
</evidence>
<dbReference type="EMBL" id="JAIWJX010000002">
    <property type="protein sequence ID" value="MCK6257831.1"/>
    <property type="molecule type" value="Genomic_DNA"/>
</dbReference>
<evidence type="ECO:0000313" key="3">
    <source>
        <dbReference type="EMBL" id="MCK6257831.1"/>
    </source>
</evidence>
<dbReference type="Gene3D" id="3.30.530.20">
    <property type="match status" value="1"/>
</dbReference>
<dbReference type="AlphaFoldDB" id="A0A9X2BDN7"/>
<dbReference type="CDD" id="cd07814">
    <property type="entry name" value="SRPBCC_CalC_Aha1-like"/>
    <property type="match status" value="1"/>
</dbReference>
<protein>
    <submittedName>
        <fullName evidence="3">SRPBCC domain-containing protein</fullName>
    </submittedName>
</protein>